<keyword evidence="2" id="KW-1185">Reference proteome</keyword>
<dbReference type="EMBL" id="JBHMAS010000108">
    <property type="protein sequence ID" value="MFB9785340.1"/>
    <property type="molecule type" value="Genomic_DNA"/>
</dbReference>
<accession>A0ABV5XS95</accession>
<dbReference type="Proteomes" id="UP001589587">
    <property type="component" value="Unassembled WGS sequence"/>
</dbReference>
<name>A0ABV5XS95_9NOCA</name>
<proteinExistence type="predicted"/>
<organism evidence="1 2">
    <name type="scientific">Rhodococcus baikonurensis</name>
    <dbReference type="NCBI Taxonomy" id="172041"/>
    <lineage>
        <taxon>Bacteria</taxon>
        <taxon>Bacillati</taxon>
        <taxon>Actinomycetota</taxon>
        <taxon>Actinomycetes</taxon>
        <taxon>Mycobacteriales</taxon>
        <taxon>Nocardiaceae</taxon>
        <taxon>Rhodococcus</taxon>
        <taxon>Rhodococcus erythropolis group</taxon>
    </lineage>
</organism>
<evidence type="ECO:0000313" key="2">
    <source>
        <dbReference type="Proteomes" id="UP001589587"/>
    </source>
</evidence>
<protein>
    <submittedName>
        <fullName evidence="1">Uncharacterized protein</fullName>
    </submittedName>
</protein>
<reference evidence="1 2" key="1">
    <citation type="submission" date="2024-09" db="EMBL/GenBank/DDBJ databases">
        <authorList>
            <person name="Sun Q."/>
            <person name="Mori K."/>
        </authorList>
    </citation>
    <scope>NUCLEOTIDE SEQUENCE [LARGE SCALE GENOMIC DNA]</scope>
    <source>
        <strain evidence="1 2">JCM 11411</strain>
    </source>
</reference>
<evidence type="ECO:0000313" key="1">
    <source>
        <dbReference type="EMBL" id="MFB9785340.1"/>
    </source>
</evidence>
<comment type="caution">
    <text evidence="1">The sequence shown here is derived from an EMBL/GenBank/DDBJ whole genome shotgun (WGS) entry which is preliminary data.</text>
</comment>
<sequence>MTFMRLYMSSPQGTSMNLARNMERVARLYGKGFLDDASTVWINSDVRAPAFWTLAARPSCVLWVAAPSSGTVRLTKDRIRWAATYNDTSKAPAIDVSVSTLPVDSIKHVTVVVEHGHPTEPVQVIDGTDSVKMVDGFYQGHEAAVLDLNNFVPTEGERTLPTYATSLAFVHGTNLLTTGMGKKMVTEFEENIERHGIDLSPIMLNQLVEAAETFNVTARLLTEQISSQST</sequence>
<gene>
    <name evidence="1" type="ORF">ACFFQ6_37185</name>
</gene>